<protein>
    <recommendedName>
        <fullName evidence="3">Polyhydroxyalkanoate synthesis regulator phasin</fullName>
    </recommendedName>
</protein>
<keyword evidence="1" id="KW-0175">Coiled coil</keyword>
<evidence type="ECO:0000313" key="2">
    <source>
        <dbReference type="EMBL" id="CAA6801143.1"/>
    </source>
</evidence>
<organism evidence="2">
    <name type="scientific">uncultured Sulfurovum sp</name>
    <dbReference type="NCBI Taxonomy" id="269237"/>
    <lineage>
        <taxon>Bacteria</taxon>
        <taxon>Pseudomonadati</taxon>
        <taxon>Campylobacterota</taxon>
        <taxon>Epsilonproteobacteria</taxon>
        <taxon>Campylobacterales</taxon>
        <taxon>Sulfurovaceae</taxon>
        <taxon>Sulfurovum</taxon>
        <taxon>environmental samples</taxon>
    </lineage>
</organism>
<feature type="coiled-coil region" evidence="1">
    <location>
        <begin position="10"/>
        <end position="70"/>
    </location>
</feature>
<gene>
    <name evidence="2" type="ORF">HELGO_WM12638</name>
</gene>
<dbReference type="AlphaFoldDB" id="A0A6S6S0B7"/>
<evidence type="ECO:0008006" key="3">
    <source>
        <dbReference type="Google" id="ProtNLM"/>
    </source>
</evidence>
<reference evidence="2" key="1">
    <citation type="submission" date="2020-01" db="EMBL/GenBank/DDBJ databases">
        <authorList>
            <person name="Meier V. D."/>
            <person name="Meier V D."/>
        </authorList>
    </citation>
    <scope>NUCLEOTIDE SEQUENCE</scope>
    <source>
        <strain evidence="2">HLG_WM_MAG_06</strain>
    </source>
</reference>
<dbReference type="EMBL" id="CACVAP010000032">
    <property type="protein sequence ID" value="CAA6801143.1"/>
    <property type="molecule type" value="Genomic_DNA"/>
</dbReference>
<accession>A0A6S6S0B7</accession>
<proteinExistence type="predicted"/>
<sequence length="90" mass="10128">MLEKLLYTGIGAASLFKDKVEEEIKKLEENGKIKTDDAKSFLESIETKGKEEEERVKDAIKTALKEVIAELDLATKADIEKLKEDLTSKN</sequence>
<evidence type="ECO:0000256" key="1">
    <source>
        <dbReference type="SAM" id="Coils"/>
    </source>
</evidence>
<name>A0A6S6S0B7_9BACT</name>